<dbReference type="AlphaFoldDB" id="A0A8D0H007"/>
<feature type="region of interest" description="Disordered" evidence="1">
    <location>
        <begin position="79"/>
        <end position="140"/>
    </location>
</feature>
<dbReference type="Proteomes" id="UP000694392">
    <property type="component" value="Unplaced"/>
</dbReference>
<feature type="compositionally biased region" description="Basic residues" evidence="1">
    <location>
        <begin position="113"/>
        <end position="138"/>
    </location>
</feature>
<reference evidence="2" key="1">
    <citation type="submission" date="2025-08" db="UniProtKB">
        <authorList>
            <consortium name="Ensembl"/>
        </authorList>
    </citation>
    <scope>IDENTIFICATION</scope>
</reference>
<accession>A0A8D0H007</accession>
<organism evidence="2 3">
    <name type="scientific">Sphenodon punctatus</name>
    <name type="common">Tuatara</name>
    <name type="synonym">Hatteria punctata</name>
    <dbReference type="NCBI Taxonomy" id="8508"/>
    <lineage>
        <taxon>Eukaryota</taxon>
        <taxon>Metazoa</taxon>
        <taxon>Chordata</taxon>
        <taxon>Craniata</taxon>
        <taxon>Vertebrata</taxon>
        <taxon>Euteleostomi</taxon>
        <taxon>Lepidosauria</taxon>
        <taxon>Sphenodontia</taxon>
        <taxon>Sphenodontidae</taxon>
        <taxon>Sphenodon</taxon>
    </lineage>
</organism>
<evidence type="ECO:0000256" key="1">
    <source>
        <dbReference type="SAM" id="MobiDB-lite"/>
    </source>
</evidence>
<sequence>MATSIEQIFRSFVVSKFREIQEQQQQLCGGKVELQQNGEINSSEQANASDDTVASVGNLQNDQIVQKIEEVLSGVLDKEPQYKPDAEEYTVKNTSHSTKRSSCDESQDEIPRKKSKKNKKHKKKKRKKEKKEKKHKKQPRELIVCHGIRTELQSTSHLQPEESGLELGAKHIDTVSASPLLSPSELPLEKLGNEKTNSALPNSHNALNSETNKLDILEDDSSISENQGCIEVELIKGKQLESDTCDSINHISINLNVGERPLTVNEAENGTVFVVRTEVGSNAEIEKDLEATPVCETEKVKASEMTQTSVIMEENGLERADVIADVDLMSESLHTVDLKNSVAFSFETEAEKKHLEKTLESEPAGALESEPVGEMKVSEATVEFLHTAEVNDLESIQETEIAS</sequence>
<dbReference type="Ensembl" id="ENSSPUT00000017476.1">
    <property type="protein sequence ID" value="ENSSPUP00000016402.1"/>
    <property type="gene ID" value="ENSSPUG00000012705.1"/>
</dbReference>
<dbReference type="PANTHER" id="PTHR46528:SF1">
    <property type="entry name" value="PROTEIN SON"/>
    <property type="match status" value="1"/>
</dbReference>
<dbReference type="GO" id="GO:0048024">
    <property type="term" value="P:regulation of mRNA splicing, via spliceosome"/>
    <property type="evidence" value="ECO:0007669"/>
    <property type="project" value="TreeGrafter"/>
</dbReference>
<dbReference type="PANTHER" id="PTHR46528">
    <property type="entry name" value="PROTEIN SON"/>
    <property type="match status" value="1"/>
</dbReference>
<feature type="compositionally biased region" description="Basic and acidic residues" evidence="1">
    <location>
        <begin position="79"/>
        <end position="90"/>
    </location>
</feature>
<dbReference type="GO" id="GO:0003723">
    <property type="term" value="F:RNA binding"/>
    <property type="evidence" value="ECO:0007669"/>
    <property type="project" value="InterPro"/>
</dbReference>
<keyword evidence="3" id="KW-1185">Reference proteome</keyword>
<protein>
    <submittedName>
        <fullName evidence="2">Uncharacterized protein</fullName>
    </submittedName>
</protein>
<dbReference type="GeneTree" id="ENSGT00730000111141"/>
<proteinExistence type="predicted"/>
<reference evidence="2" key="2">
    <citation type="submission" date="2025-09" db="UniProtKB">
        <authorList>
            <consortium name="Ensembl"/>
        </authorList>
    </citation>
    <scope>IDENTIFICATION</scope>
</reference>
<dbReference type="GO" id="GO:0051726">
    <property type="term" value="P:regulation of cell cycle"/>
    <property type="evidence" value="ECO:0007669"/>
    <property type="project" value="InterPro"/>
</dbReference>
<name>A0A8D0H007_SPHPU</name>
<dbReference type="InterPro" id="IPR032922">
    <property type="entry name" value="SON"/>
</dbReference>
<evidence type="ECO:0000313" key="3">
    <source>
        <dbReference type="Proteomes" id="UP000694392"/>
    </source>
</evidence>
<evidence type="ECO:0000313" key="2">
    <source>
        <dbReference type="Ensembl" id="ENSSPUP00000016402.1"/>
    </source>
</evidence>